<protein>
    <recommendedName>
        <fullName evidence="2">DUF8112 domain-containing protein</fullName>
    </recommendedName>
</protein>
<name>L0K6U6_9EURY</name>
<geneLocation type="plasmid" evidence="3">
    <name>2</name>
</geneLocation>
<proteinExistence type="predicted"/>
<feature type="domain" description="DUF8112" evidence="2">
    <location>
        <begin position="2"/>
        <end position="63"/>
    </location>
</feature>
<accession>L0K6U6</accession>
<gene>
    <name evidence="3" type="ORF">Natoc_4124</name>
</gene>
<evidence type="ECO:0000256" key="1">
    <source>
        <dbReference type="SAM" id="MobiDB-lite"/>
    </source>
</evidence>
<dbReference type="HOGENOM" id="CLU_2519861_0_0_2"/>
<dbReference type="Proteomes" id="UP000010878">
    <property type="component" value="Plasmid 2"/>
</dbReference>
<dbReference type="AlphaFoldDB" id="L0K6U6"/>
<feature type="compositionally biased region" description="Polar residues" evidence="1">
    <location>
        <begin position="62"/>
        <end position="73"/>
    </location>
</feature>
<keyword evidence="4" id="KW-1185">Reference proteome</keyword>
<dbReference type="Pfam" id="PF26417">
    <property type="entry name" value="DUF8112"/>
    <property type="match status" value="1"/>
</dbReference>
<organism evidence="3 4">
    <name type="scientific">Natronococcus occultus SP4</name>
    <dbReference type="NCBI Taxonomy" id="694430"/>
    <lineage>
        <taxon>Archaea</taxon>
        <taxon>Methanobacteriati</taxon>
        <taxon>Methanobacteriota</taxon>
        <taxon>Stenosarchaea group</taxon>
        <taxon>Halobacteria</taxon>
        <taxon>Halobacteriales</taxon>
        <taxon>Natrialbaceae</taxon>
        <taxon>Natronococcus</taxon>
    </lineage>
</organism>
<feature type="region of interest" description="Disordered" evidence="1">
    <location>
        <begin position="62"/>
        <end position="84"/>
    </location>
</feature>
<evidence type="ECO:0000259" key="2">
    <source>
        <dbReference type="Pfam" id="PF26417"/>
    </source>
</evidence>
<keyword evidence="3" id="KW-0614">Plasmid</keyword>
<dbReference type="RefSeq" id="WP_015323264.1">
    <property type="nucleotide sequence ID" value="NC_019976.1"/>
</dbReference>
<reference evidence="3 4" key="1">
    <citation type="submission" date="2012-11" db="EMBL/GenBank/DDBJ databases">
        <title>FINISHED of Natronococcus occultus SP4, DSM 3396.</title>
        <authorList>
            <consortium name="DOE Joint Genome Institute"/>
            <person name="Eisen J."/>
            <person name="Huntemann M."/>
            <person name="Wei C.-L."/>
            <person name="Han J."/>
            <person name="Detter J.C."/>
            <person name="Han C."/>
            <person name="Tapia R."/>
            <person name="Chen A."/>
            <person name="Kyrpides N."/>
            <person name="Mavromatis K."/>
            <person name="Markowitz V."/>
            <person name="Szeto E."/>
            <person name="Ivanova N."/>
            <person name="Mikhailova N."/>
            <person name="Ovchinnikova G."/>
            <person name="Pagani I."/>
            <person name="Pati A."/>
            <person name="Goodwin L."/>
            <person name="Nordberg H.P."/>
            <person name="Cantor M.N."/>
            <person name="Hua S.X."/>
            <person name="Woyke T."/>
            <person name="Eisen J."/>
            <person name="Klenk H.-P."/>
            <person name="Klenk H.-P."/>
        </authorList>
    </citation>
    <scope>NUCLEOTIDE SEQUENCE [LARGE SCALE GENOMIC DNA]</scope>
    <source>
        <strain evidence="3 4">SP4</strain>
        <plasmid evidence="4">Plasmid 2</plasmid>
    </source>
</reference>
<dbReference type="KEGG" id="nou:Natoc_4124"/>
<feature type="compositionally biased region" description="Basic and acidic residues" evidence="1">
    <location>
        <begin position="74"/>
        <end position="84"/>
    </location>
</feature>
<dbReference type="InterPro" id="IPR058425">
    <property type="entry name" value="DUF8112"/>
</dbReference>
<evidence type="ECO:0000313" key="4">
    <source>
        <dbReference type="Proteomes" id="UP000010878"/>
    </source>
</evidence>
<evidence type="ECO:0000313" key="3">
    <source>
        <dbReference type="EMBL" id="AGB39833.1"/>
    </source>
</evidence>
<dbReference type="EMBL" id="CP003931">
    <property type="protein sequence ID" value="AGB39833.1"/>
    <property type="molecule type" value="Genomic_DNA"/>
</dbReference>
<dbReference type="GeneID" id="14405851"/>
<sequence>MLLEATPVQLLAGLSVGTQGSTHCQWCGYEFYEGDVATVLVSKPADSDHWTVHRAYCAGCSPMSTPDGANTSSSEKRVTQSDAD</sequence>